<gene>
    <name evidence="1" type="ORF">C2S53_013834</name>
</gene>
<dbReference type="EMBL" id="SDAM02029607">
    <property type="protein sequence ID" value="KAH6755382.1"/>
    <property type="molecule type" value="Genomic_DNA"/>
</dbReference>
<proteinExistence type="predicted"/>
<evidence type="ECO:0000313" key="1">
    <source>
        <dbReference type="EMBL" id="KAH6755382.1"/>
    </source>
</evidence>
<dbReference type="PANTHER" id="PTHR33373:SF23">
    <property type="entry name" value="DUF4050 DOMAIN-CONTAINING PROTEIN"/>
    <property type="match status" value="1"/>
</dbReference>
<dbReference type="PANTHER" id="PTHR33373">
    <property type="entry name" value="OS07G0479600 PROTEIN"/>
    <property type="match status" value="1"/>
</dbReference>
<evidence type="ECO:0000313" key="2">
    <source>
        <dbReference type="Proteomes" id="UP001190926"/>
    </source>
</evidence>
<sequence length="106" mass="12248">MDIDGINFHLFTNYSLRGSDIVNVEKMTADEYDRSSLFVNYAEIAWQEMRRAWRGNQSIASQRKPREPMRHCSSTFKEELLSSTEAFDGPVPLSEQQLQEAVTLDD</sequence>
<name>A0AAD4IMN4_PERFH</name>
<reference evidence="1 2" key="1">
    <citation type="journal article" date="2021" name="Nat. Commun.">
        <title>Incipient diploidization of the medicinal plant Perilla within 10,000 years.</title>
        <authorList>
            <person name="Zhang Y."/>
            <person name="Shen Q."/>
            <person name="Leng L."/>
            <person name="Zhang D."/>
            <person name="Chen S."/>
            <person name="Shi Y."/>
            <person name="Ning Z."/>
            <person name="Chen S."/>
        </authorList>
    </citation>
    <scope>NUCLEOTIDE SEQUENCE [LARGE SCALE GENOMIC DNA]</scope>
    <source>
        <strain evidence="2">cv. PC099</strain>
    </source>
</reference>
<protein>
    <submittedName>
        <fullName evidence="1">Uncharacterized protein</fullName>
    </submittedName>
</protein>
<dbReference type="AlphaFoldDB" id="A0AAD4IMN4"/>
<dbReference type="Proteomes" id="UP001190926">
    <property type="component" value="Unassembled WGS sequence"/>
</dbReference>
<keyword evidence="2" id="KW-1185">Reference proteome</keyword>
<accession>A0AAD4IMN4</accession>
<comment type="caution">
    <text evidence="1">The sequence shown here is derived from an EMBL/GenBank/DDBJ whole genome shotgun (WGS) entry which is preliminary data.</text>
</comment>
<organism evidence="1 2">
    <name type="scientific">Perilla frutescens var. hirtella</name>
    <name type="common">Perilla citriodora</name>
    <name type="synonym">Perilla setoyensis</name>
    <dbReference type="NCBI Taxonomy" id="608512"/>
    <lineage>
        <taxon>Eukaryota</taxon>
        <taxon>Viridiplantae</taxon>
        <taxon>Streptophyta</taxon>
        <taxon>Embryophyta</taxon>
        <taxon>Tracheophyta</taxon>
        <taxon>Spermatophyta</taxon>
        <taxon>Magnoliopsida</taxon>
        <taxon>eudicotyledons</taxon>
        <taxon>Gunneridae</taxon>
        <taxon>Pentapetalae</taxon>
        <taxon>asterids</taxon>
        <taxon>lamiids</taxon>
        <taxon>Lamiales</taxon>
        <taxon>Lamiaceae</taxon>
        <taxon>Nepetoideae</taxon>
        <taxon>Elsholtzieae</taxon>
        <taxon>Perilla</taxon>
    </lineage>
</organism>